<evidence type="ECO:0000313" key="2">
    <source>
        <dbReference type="Proteomes" id="UP000233100"/>
    </source>
</evidence>
<proteinExistence type="predicted"/>
<keyword evidence="2" id="KW-1185">Reference proteome</keyword>
<accession>A0A7N9CM76</accession>
<evidence type="ECO:0000313" key="1">
    <source>
        <dbReference type="Ensembl" id="ENSMFAP00000050882.1"/>
    </source>
</evidence>
<dbReference type="PANTHER" id="PTHR46254">
    <property type="entry name" value="PROTEIN GVQW1-RELATED"/>
    <property type="match status" value="1"/>
</dbReference>
<dbReference type="AlphaFoldDB" id="A0A7N9CM76"/>
<reference evidence="1 2" key="1">
    <citation type="submission" date="2013-03" db="EMBL/GenBank/DDBJ databases">
        <authorList>
            <person name="Warren W."/>
            <person name="Wilson R.K."/>
        </authorList>
    </citation>
    <scope>NUCLEOTIDE SEQUENCE</scope>
</reference>
<dbReference type="Proteomes" id="UP000233100">
    <property type="component" value="Chromosome 20"/>
</dbReference>
<protein>
    <submittedName>
        <fullName evidence="1">Uncharacterized protein</fullName>
    </submittedName>
</protein>
<organism evidence="1 2">
    <name type="scientific">Macaca fascicularis</name>
    <name type="common">Crab-eating macaque</name>
    <name type="synonym">Cynomolgus monkey</name>
    <dbReference type="NCBI Taxonomy" id="9541"/>
    <lineage>
        <taxon>Eukaryota</taxon>
        <taxon>Metazoa</taxon>
        <taxon>Chordata</taxon>
        <taxon>Craniata</taxon>
        <taxon>Vertebrata</taxon>
        <taxon>Euteleostomi</taxon>
        <taxon>Mammalia</taxon>
        <taxon>Eutheria</taxon>
        <taxon>Euarchontoglires</taxon>
        <taxon>Primates</taxon>
        <taxon>Haplorrhini</taxon>
        <taxon>Catarrhini</taxon>
        <taxon>Cercopithecidae</taxon>
        <taxon>Cercopithecinae</taxon>
        <taxon>Macaca</taxon>
    </lineage>
</organism>
<reference evidence="1" key="2">
    <citation type="submission" date="2025-08" db="UniProtKB">
        <authorList>
            <consortium name="Ensembl"/>
        </authorList>
    </citation>
    <scope>IDENTIFICATION</scope>
</reference>
<dbReference type="GeneTree" id="ENSGT00940000161627"/>
<reference evidence="1" key="3">
    <citation type="submission" date="2025-09" db="UniProtKB">
        <authorList>
            <consortium name="Ensembl"/>
        </authorList>
    </citation>
    <scope>IDENTIFICATION</scope>
</reference>
<dbReference type="Ensembl" id="ENSMFAT00000083960.1">
    <property type="protein sequence ID" value="ENSMFAP00000050882.1"/>
    <property type="gene ID" value="ENSMFAG00000064195.1"/>
</dbReference>
<sequence>FFFFFLRQTVSVAQARVQRCDLGSLQPPPPGFKRFSCFSLWSSWDYRHTPPCPANFCIFSRHEISPCWSGCSQTPDFVIHLPWPPKVVGLQASVTAPSLHFLVLGLHGKIINCQDLCLLSCGMSASCTT</sequence>
<name>A0A7N9CM76_MACFA</name>